<name>A0A450X585_9GAMM</name>
<proteinExistence type="predicted"/>
<accession>A0A450X585</accession>
<evidence type="ECO:0000313" key="1">
    <source>
        <dbReference type="EMBL" id="VFK24494.1"/>
    </source>
</evidence>
<dbReference type="EMBL" id="CAADFN010000180">
    <property type="protein sequence ID" value="VFK24494.1"/>
    <property type="molecule type" value="Genomic_DNA"/>
</dbReference>
<protein>
    <submittedName>
        <fullName evidence="1">Uncharacterized protein</fullName>
    </submittedName>
</protein>
<sequence>MSKRTVASVGYDIPDVDVEDISIESKASLLDYDVVIFDPSIYDFYGYSYKDYRGKPCLDDHNSFSLKENMEHWKREILDSIKAGKNVFFMLNNEQEVYVATGKKSYSGTGRNRKTTRHVTSTSNYRMLPGEIKATNVVGSNMVLVGKDNVLAPYWSALGKISEFRVLLEGDGVIKPIVQTKTGDKIVGAHLRYKNADGNLLLLPYIDFEREARRLG</sequence>
<gene>
    <name evidence="1" type="ORF">BECKLFY1418C_GA0070996_11805</name>
</gene>
<dbReference type="AlphaFoldDB" id="A0A450X585"/>
<reference evidence="1" key="1">
    <citation type="submission" date="2019-02" db="EMBL/GenBank/DDBJ databases">
        <authorList>
            <person name="Gruber-Vodicka R. H."/>
            <person name="Seah K. B. B."/>
        </authorList>
    </citation>
    <scope>NUCLEOTIDE SEQUENCE</scope>
    <source>
        <strain evidence="1">BECK_BY7</strain>
    </source>
</reference>
<organism evidence="1">
    <name type="scientific">Candidatus Kentrum sp. LFY</name>
    <dbReference type="NCBI Taxonomy" id="2126342"/>
    <lineage>
        <taxon>Bacteria</taxon>
        <taxon>Pseudomonadati</taxon>
        <taxon>Pseudomonadota</taxon>
        <taxon>Gammaproteobacteria</taxon>
        <taxon>Candidatus Kentrum</taxon>
    </lineage>
</organism>